<comment type="caution">
    <text evidence="2">The sequence shown here is derived from an EMBL/GenBank/DDBJ whole genome shotgun (WGS) entry which is preliminary data.</text>
</comment>
<feature type="compositionally biased region" description="Basic and acidic residues" evidence="1">
    <location>
        <begin position="1"/>
        <end position="14"/>
    </location>
</feature>
<dbReference type="EMBL" id="MUGV01000043">
    <property type="protein sequence ID" value="OXA75743.1"/>
    <property type="molecule type" value="Genomic_DNA"/>
</dbReference>
<dbReference type="Proteomes" id="UP000198382">
    <property type="component" value="Unassembled WGS sequence"/>
</dbReference>
<sequence>MNRDDTERFGRDEPNFQDENQYDDQDINRQFNDPANDIDDEEEDDNDDYSDVDDDDLEKDGDLDDDDEDDNRPGDLYKDVDLSLLEK</sequence>
<reference evidence="2 3" key="1">
    <citation type="submission" date="2016-11" db="EMBL/GenBank/DDBJ databases">
        <title>Whole genomes of Flavobacteriaceae.</title>
        <authorList>
            <person name="Stine C."/>
            <person name="Li C."/>
            <person name="Tadesse D."/>
        </authorList>
    </citation>
    <scope>NUCLEOTIDE SEQUENCE [LARGE SCALE GENOMIC DNA]</scope>
    <source>
        <strain evidence="2 3">DSM 15937</strain>
    </source>
</reference>
<feature type="compositionally biased region" description="Basic and acidic residues" evidence="1">
    <location>
        <begin position="71"/>
        <end position="87"/>
    </location>
</feature>
<feature type="compositionally biased region" description="Acidic residues" evidence="1">
    <location>
        <begin position="36"/>
        <end position="70"/>
    </location>
</feature>
<evidence type="ECO:0000313" key="2">
    <source>
        <dbReference type="EMBL" id="OXA75743.1"/>
    </source>
</evidence>
<feature type="region of interest" description="Disordered" evidence="1">
    <location>
        <begin position="1"/>
        <end position="87"/>
    </location>
</feature>
<gene>
    <name evidence="2" type="ORF">B0A65_21250</name>
</gene>
<accession>A0ABX4BKD8</accession>
<proteinExistence type="predicted"/>
<keyword evidence="3" id="KW-1185">Reference proteome</keyword>
<evidence type="ECO:0000256" key="1">
    <source>
        <dbReference type="SAM" id="MobiDB-lite"/>
    </source>
</evidence>
<organism evidence="2 3">
    <name type="scientific">Flavobacterium frigidimaris</name>
    <dbReference type="NCBI Taxonomy" id="262320"/>
    <lineage>
        <taxon>Bacteria</taxon>
        <taxon>Pseudomonadati</taxon>
        <taxon>Bacteroidota</taxon>
        <taxon>Flavobacteriia</taxon>
        <taxon>Flavobacteriales</taxon>
        <taxon>Flavobacteriaceae</taxon>
        <taxon>Flavobacterium</taxon>
    </lineage>
</organism>
<protein>
    <submittedName>
        <fullName evidence="2">Uncharacterized protein</fullName>
    </submittedName>
</protein>
<evidence type="ECO:0000313" key="3">
    <source>
        <dbReference type="Proteomes" id="UP000198382"/>
    </source>
</evidence>
<name>A0ABX4BKD8_FLAFR</name>
<dbReference type="RefSeq" id="WP_074663264.1">
    <property type="nucleotide sequence ID" value="NZ_MUGV01000043.1"/>
</dbReference>